<protein>
    <submittedName>
        <fullName evidence="2">Uncharacterized protein</fullName>
    </submittedName>
</protein>
<evidence type="ECO:0000313" key="2">
    <source>
        <dbReference type="EMBL" id="CAK9029512.1"/>
    </source>
</evidence>
<sequence length="208" mass="21631">MGPGVVSRDRRDKTVGGAPTMQTAPVYSAPPTTYGAPTMFPTYMAPGTMPVTYAAPTYAAPQPVQTVTGPVMTTLAASPAPVATGTPAEPIGEPTMTTTTAVETAVSTQMFPPQPRSSPLQTIMGPVTQIKIPVESVADPGKATMSQWAAQFQALQVDGEPQYMAGVGSEVNAAPQAHALRGVCCGVSLFCFVFSWAYPGHRLDRTAV</sequence>
<comment type="caution">
    <text evidence="2">The sequence shown here is derived from an EMBL/GenBank/DDBJ whole genome shotgun (WGS) entry which is preliminary data.</text>
</comment>
<name>A0ABP0KU79_9DINO</name>
<keyword evidence="3" id="KW-1185">Reference proteome</keyword>
<dbReference type="EMBL" id="CAXAMM010012669">
    <property type="protein sequence ID" value="CAK9029512.1"/>
    <property type="molecule type" value="Genomic_DNA"/>
</dbReference>
<dbReference type="Proteomes" id="UP001642464">
    <property type="component" value="Unassembled WGS sequence"/>
</dbReference>
<reference evidence="2 3" key="1">
    <citation type="submission" date="2024-02" db="EMBL/GenBank/DDBJ databases">
        <authorList>
            <person name="Chen Y."/>
            <person name="Shah S."/>
            <person name="Dougan E. K."/>
            <person name="Thang M."/>
            <person name="Chan C."/>
        </authorList>
    </citation>
    <scope>NUCLEOTIDE SEQUENCE [LARGE SCALE GENOMIC DNA]</scope>
</reference>
<organism evidence="2 3">
    <name type="scientific">Durusdinium trenchii</name>
    <dbReference type="NCBI Taxonomy" id="1381693"/>
    <lineage>
        <taxon>Eukaryota</taxon>
        <taxon>Sar</taxon>
        <taxon>Alveolata</taxon>
        <taxon>Dinophyceae</taxon>
        <taxon>Suessiales</taxon>
        <taxon>Symbiodiniaceae</taxon>
        <taxon>Durusdinium</taxon>
    </lineage>
</organism>
<proteinExistence type="predicted"/>
<gene>
    <name evidence="2" type="ORF">SCF082_LOCUS18820</name>
</gene>
<accession>A0ABP0KU79</accession>
<evidence type="ECO:0000256" key="1">
    <source>
        <dbReference type="SAM" id="MobiDB-lite"/>
    </source>
</evidence>
<feature type="region of interest" description="Disordered" evidence="1">
    <location>
        <begin position="1"/>
        <end position="24"/>
    </location>
</feature>
<evidence type="ECO:0000313" key="3">
    <source>
        <dbReference type="Proteomes" id="UP001642464"/>
    </source>
</evidence>